<name>A0ABR3T4B0_9PEZI</name>
<organism evidence="3 4">
    <name type="scientific">Neofusicoccum ribis</name>
    <dbReference type="NCBI Taxonomy" id="45134"/>
    <lineage>
        <taxon>Eukaryota</taxon>
        <taxon>Fungi</taxon>
        <taxon>Dikarya</taxon>
        <taxon>Ascomycota</taxon>
        <taxon>Pezizomycotina</taxon>
        <taxon>Dothideomycetes</taxon>
        <taxon>Dothideomycetes incertae sedis</taxon>
        <taxon>Botryosphaeriales</taxon>
        <taxon>Botryosphaeriaceae</taxon>
        <taxon>Neofusicoccum</taxon>
    </lineage>
</organism>
<feature type="region of interest" description="Disordered" evidence="1">
    <location>
        <begin position="1"/>
        <end position="24"/>
    </location>
</feature>
<comment type="caution">
    <text evidence="3">The sequence shown here is derived from an EMBL/GenBank/DDBJ whole genome shotgun (WGS) entry which is preliminary data.</text>
</comment>
<sequence>MDSSHPAAQADMRPPTTADAERGYPEYQYRPLESDRHIRLLKVPRSNWWRESQKALRVRMMGEDDLDEMVELIRMATKGVLFANRLGSPIREGWHQARTKLSETAQALHRRRRQSGKQSLSKLIESFGYLHDKSDITLGPFEIIHVSLDDGPQFEAVSYTWGSNEPAAKIAIREGGKIPITKNLLEALPRLADASHTHFLWIDQICINQKDVKERGNQVKLMREVYKDAFATYIWLTSPSDPRVAGQQERLALRPGEVSLARLVMKSLVSPTYFKDMYNGRDPELSDEGFIKRVGSLNETSEAIKAMLERPWFSRGWTVQEFVFSKKPVFLLKKGRMHPTLHLSPMLRNRAMFDGETGSARPVGANTRQVIHLREQQKQGISEDWRNLVWILTALGPNFETSELRDRIFAYLGIWKPNGFEVDYEQQVQTIFQHFTECLVQETKSLDFLGSVALDRQPKFSQLSTLPSWVPDWTAGVEEPSTVWFRPPGEQVWDACLGRAHIHSNLNTNDRLIVHGKAFDKVEWVAASRISESLLDPDMQYITARTPHNRPSLYYMTRIGMLEAIWDLVPQEFRIMIHDEEMFELSPNEILESWYSILDVRQHYQKAELLLLSY</sequence>
<reference evidence="3 4" key="1">
    <citation type="submission" date="2024-02" db="EMBL/GenBank/DDBJ databases">
        <title>De novo assembly and annotation of 12 fungi associated with fruit tree decline syndrome in Ontario, Canada.</title>
        <authorList>
            <person name="Sulman M."/>
            <person name="Ellouze W."/>
            <person name="Ilyukhin E."/>
        </authorList>
    </citation>
    <scope>NUCLEOTIDE SEQUENCE [LARGE SCALE GENOMIC DNA]</scope>
    <source>
        <strain evidence="3 4">M1-105</strain>
    </source>
</reference>
<protein>
    <recommendedName>
        <fullName evidence="2">Heterokaryon incompatibility domain-containing protein</fullName>
    </recommendedName>
</protein>
<dbReference type="InterPro" id="IPR052895">
    <property type="entry name" value="HetReg/Transcr_Mod"/>
</dbReference>
<dbReference type="PANTHER" id="PTHR24148:SF73">
    <property type="entry name" value="HET DOMAIN PROTEIN (AFU_ORTHOLOGUE AFUA_8G01020)"/>
    <property type="match status" value="1"/>
</dbReference>
<dbReference type="EMBL" id="JAJVDC020000016">
    <property type="protein sequence ID" value="KAL1634317.1"/>
    <property type="molecule type" value="Genomic_DNA"/>
</dbReference>
<evidence type="ECO:0000313" key="3">
    <source>
        <dbReference type="EMBL" id="KAL1634317.1"/>
    </source>
</evidence>
<evidence type="ECO:0000256" key="1">
    <source>
        <dbReference type="SAM" id="MobiDB-lite"/>
    </source>
</evidence>
<accession>A0ABR3T4B0</accession>
<proteinExistence type="predicted"/>
<evidence type="ECO:0000313" key="4">
    <source>
        <dbReference type="Proteomes" id="UP001521116"/>
    </source>
</evidence>
<dbReference type="InterPro" id="IPR010730">
    <property type="entry name" value="HET"/>
</dbReference>
<evidence type="ECO:0000259" key="2">
    <source>
        <dbReference type="Pfam" id="PF06985"/>
    </source>
</evidence>
<dbReference type="PANTHER" id="PTHR24148">
    <property type="entry name" value="ANKYRIN REPEAT DOMAIN-CONTAINING PROTEIN 39 HOMOLOG-RELATED"/>
    <property type="match status" value="1"/>
</dbReference>
<keyword evidence="4" id="KW-1185">Reference proteome</keyword>
<dbReference type="Proteomes" id="UP001521116">
    <property type="component" value="Unassembled WGS sequence"/>
</dbReference>
<dbReference type="Pfam" id="PF06985">
    <property type="entry name" value="HET"/>
    <property type="match status" value="1"/>
</dbReference>
<feature type="domain" description="Heterokaryon incompatibility" evidence="2">
    <location>
        <begin position="154"/>
        <end position="321"/>
    </location>
</feature>
<gene>
    <name evidence="3" type="ORF">SLS56_002327</name>
</gene>